<evidence type="ECO:0000313" key="3">
    <source>
        <dbReference type="Proteomes" id="UP001597373"/>
    </source>
</evidence>
<dbReference type="RefSeq" id="WP_345098621.1">
    <property type="nucleotide sequence ID" value="NZ_BAABGS010000018.1"/>
</dbReference>
<dbReference type="Proteomes" id="UP001597373">
    <property type="component" value="Unassembled WGS sequence"/>
</dbReference>
<comment type="caution">
    <text evidence="2">The sequence shown here is derived from an EMBL/GenBank/DDBJ whole genome shotgun (WGS) entry which is preliminary data.</text>
</comment>
<reference evidence="3" key="1">
    <citation type="journal article" date="2019" name="Int. J. Syst. Evol. Microbiol.">
        <title>The Global Catalogue of Microorganisms (GCM) 10K type strain sequencing project: providing services to taxonomists for standard genome sequencing and annotation.</title>
        <authorList>
            <consortium name="The Broad Institute Genomics Platform"/>
            <consortium name="The Broad Institute Genome Sequencing Center for Infectious Disease"/>
            <person name="Wu L."/>
            <person name="Ma J."/>
        </authorList>
    </citation>
    <scope>NUCLEOTIDE SEQUENCE [LARGE SCALE GENOMIC DNA]</scope>
    <source>
        <strain evidence="3">KCTC 23707</strain>
    </source>
</reference>
<dbReference type="EMBL" id="JBHUIR010000020">
    <property type="protein sequence ID" value="MFD2259403.1"/>
    <property type="molecule type" value="Genomic_DNA"/>
</dbReference>
<organism evidence="2 3">
    <name type="scientific">Chelativorans composti</name>
    <dbReference type="NCBI Taxonomy" id="768533"/>
    <lineage>
        <taxon>Bacteria</taxon>
        <taxon>Pseudomonadati</taxon>
        <taxon>Pseudomonadota</taxon>
        <taxon>Alphaproteobacteria</taxon>
        <taxon>Hyphomicrobiales</taxon>
        <taxon>Phyllobacteriaceae</taxon>
        <taxon>Chelativorans</taxon>
    </lineage>
</organism>
<dbReference type="Gene3D" id="1.10.10.2520">
    <property type="entry name" value="Cell wall hydrolase SleB, domain 1"/>
    <property type="match status" value="1"/>
</dbReference>
<sequence>MLALLPAVAQAKVSVPSSTKHTSYKKELECLARAIYFEARGEPVKGQEAVALVIMNRVKSKHYPNTVCGVVYQGVNRKRACQFSFACDGKSDVIREKAAYKTARQIASDVLACGQNECDKPTPLTRSTHYHADHVKPRWASKLQRTGKVGRHVFYYAASM</sequence>
<dbReference type="InterPro" id="IPR011105">
    <property type="entry name" value="Cell_wall_hydrolase_SleB"/>
</dbReference>
<accession>A0ABW5DEA9</accession>
<feature type="domain" description="Cell wall hydrolase SleB" evidence="1">
    <location>
        <begin position="41"/>
        <end position="155"/>
    </location>
</feature>
<dbReference type="InterPro" id="IPR042047">
    <property type="entry name" value="SleB_dom1"/>
</dbReference>
<protein>
    <submittedName>
        <fullName evidence="2">Cell wall hydrolase</fullName>
    </submittedName>
</protein>
<evidence type="ECO:0000259" key="1">
    <source>
        <dbReference type="Pfam" id="PF07486"/>
    </source>
</evidence>
<dbReference type="Pfam" id="PF07486">
    <property type="entry name" value="Hydrolase_2"/>
    <property type="match status" value="1"/>
</dbReference>
<dbReference type="GO" id="GO:0016787">
    <property type="term" value="F:hydrolase activity"/>
    <property type="evidence" value="ECO:0007669"/>
    <property type="project" value="UniProtKB-KW"/>
</dbReference>
<evidence type="ECO:0000313" key="2">
    <source>
        <dbReference type="EMBL" id="MFD2259403.1"/>
    </source>
</evidence>
<keyword evidence="2" id="KW-0378">Hydrolase</keyword>
<gene>
    <name evidence="2" type="ORF">ACFSMZ_06460</name>
</gene>
<keyword evidence="3" id="KW-1185">Reference proteome</keyword>
<name>A0ABW5DEA9_9HYPH</name>
<proteinExistence type="predicted"/>